<dbReference type="GO" id="GO:0055085">
    <property type="term" value="P:transmembrane transport"/>
    <property type="evidence" value="ECO:0000318"/>
    <property type="project" value="GO_Central"/>
</dbReference>
<dbReference type="SUPFAM" id="SSF52540">
    <property type="entry name" value="P-loop containing nucleoside triphosphate hydrolases"/>
    <property type="match status" value="1"/>
</dbReference>
<evidence type="ECO:0000256" key="4">
    <source>
        <dbReference type="ARBA" id="ARBA00022692"/>
    </source>
</evidence>
<feature type="domain" description="ABC transporter" evidence="10">
    <location>
        <begin position="23"/>
        <end position="278"/>
    </location>
</feature>
<feature type="transmembrane region" description="Helical" evidence="9">
    <location>
        <begin position="467"/>
        <end position="493"/>
    </location>
</feature>
<dbReference type="Pfam" id="PF01061">
    <property type="entry name" value="ABC2_membrane"/>
    <property type="match status" value="1"/>
</dbReference>
<reference evidence="11 12" key="2">
    <citation type="journal article" date="2018" name="Plant J.">
        <title>The Physcomitrella patens chromosome-scale assembly reveals moss genome structure and evolution.</title>
        <authorList>
            <person name="Lang D."/>
            <person name="Ullrich K.K."/>
            <person name="Murat F."/>
            <person name="Fuchs J."/>
            <person name="Jenkins J."/>
            <person name="Haas F.B."/>
            <person name="Piednoel M."/>
            <person name="Gundlach H."/>
            <person name="Van Bel M."/>
            <person name="Meyberg R."/>
            <person name="Vives C."/>
            <person name="Morata J."/>
            <person name="Symeonidi A."/>
            <person name="Hiss M."/>
            <person name="Muchero W."/>
            <person name="Kamisugi Y."/>
            <person name="Saleh O."/>
            <person name="Blanc G."/>
            <person name="Decker E.L."/>
            <person name="van Gessel N."/>
            <person name="Grimwood J."/>
            <person name="Hayes R.D."/>
            <person name="Graham S.W."/>
            <person name="Gunter L.E."/>
            <person name="McDaniel S.F."/>
            <person name="Hoernstein S.N.W."/>
            <person name="Larsson A."/>
            <person name="Li F.W."/>
            <person name="Perroud P.F."/>
            <person name="Phillips J."/>
            <person name="Ranjan P."/>
            <person name="Rokshar D.S."/>
            <person name="Rothfels C.J."/>
            <person name="Schneider L."/>
            <person name="Shu S."/>
            <person name="Stevenson D.W."/>
            <person name="Thummler F."/>
            <person name="Tillich M."/>
            <person name="Villarreal Aguilar J.C."/>
            <person name="Widiez T."/>
            <person name="Wong G.K."/>
            <person name="Wymore A."/>
            <person name="Zhang Y."/>
            <person name="Zimmer A.D."/>
            <person name="Quatrano R.S."/>
            <person name="Mayer K.F.X."/>
            <person name="Goodstein D."/>
            <person name="Casacuberta J.M."/>
            <person name="Vandepoele K."/>
            <person name="Reski R."/>
            <person name="Cuming A.C."/>
            <person name="Tuskan G.A."/>
            <person name="Maumus F."/>
            <person name="Salse J."/>
            <person name="Schmutz J."/>
            <person name="Rensing S.A."/>
        </authorList>
    </citation>
    <scope>NUCLEOTIDE SEQUENCE [LARGE SCALE GENOMIC DNA]</scope>
    <source>
        <strain evidence="11 12">cv. Gransden 2004</strain>
    </source>
</reference>
<evidence type="ECO:0000259" key="10">
    <source>
        <dbReference type="PROSITE" id="PS50893"/>
    </source>
</evidence>
<evidence type="ECO:0000256" key="3">
    <source>
        <dbReference type="ARBA" id="ARBA00022448"/>
    </source>
</evidence>
<dbReference type="InterPro" id="IPR017871">
    <property type="entry name" value="ABC_transporter-like_CS"/>
</dbReference>
<keyword evidence="8 9" id="KW-0472">Membrane</keyword>
<dbReference type="PROSITE" id="PS00211">
    <property type="entry name" value="ABC_TRANSPORTER_1"/>
    <property type="match status" value="1"/>
</dbReference>
<dbReference type="OrthoDB" id="66620at2759"/>
<evidence type="ECO:0000256" key="7">
    <source>
        <dbReference type="ARBA" id="ARBA00022989"/>
    </source>
</evidence>
<dbReference type="EnsemblPlants" id="Pp3c10_25760V3.3">
    <property type="protein sequence ID" value="Pp3c10_25760V3.3"/>
    <property type="gene ID" value="Pp3c10_25760"/>
</dbReference>
<feature type="transmembrane region" description="Helical" evidence="9">
    <location>
        <begin position="532"/>
        <end position="555"/>
    </location>
</feature>
<keyword evidence="6" id="KW-0067">ATP-binding</keyword>
<dbReference type="EMBL" id="ABEU02000010">
    <property type="status" value="NOT_ANNOTATED_CDS"/>
    <property type="molecule type" value="Genomic_DNA"/>
</dbReference>
<keyword evidence="3" id="KW-0813">Transport</keyword>
<dbReference type="SMART" id="SM00382">
    <property type="entry name" value="AAA"/>
    <property type="match status" value="1"/>
</dbReference>
<dbReference type="Gramene" id="Pp3c10_25760V3.3">
    <property type="protein sequence ID" value="Pp3c10_25760V3.3"/>
    <property type="gene ID" value="Pp3c10_25760"/>
</dbReference>
<dbReference type="CDD" id="cd03213">
    <property type="entry name" value="ABCG_EPDR"/>
    <property type="match status" value="1"/>
</dbReference>
<keyword evidence="7 9" id="KW-1133">Transmembrane helix</keyword>
<dbReference type="GeneID" id="112287925"/>
<keyword evidence="4 9" id="KW-0812">Transmembrane</keyword>
<keyword evidence="5" id="KW-0547">Nucleotide-binding</keyword>
<dbReference type="InterPro" id="IPR013525">
    <property type="entry name" value="ABC2_TM"/>
</dbReference>
<comment type="similarity">
    <text evidence="2">Belongs to the ABC transporter superfamily. ABCG family. Eye pigment precursor importer (TC 3.A.1.204) subfamily.</text>
</comment>
<dbReference type="GO" id="GO:0005886">
    <property type="term" value="C:plasma membrane"/>
    <property type="evidence" value="ECO:0000318"/>
    <property type="project" value="GO_Central"/>
</dbReference>
<evidence type="ECO:0000256" key="5">
    <source>
        <dbReference type="ARBA" id="ARBA00022741"/>
    </source>
</evidence>
<name>A0A7I4A1Y8_PHYPA</name>
<evidence type="ECO:0000256" key="1">
    <source>
        <dbReference type="ARBA" id="ARBA00004141"/>
    </source>
</evidence>
<reference evidence="11" key="3">
    <citation type="submission" date="2020-12" db="UniProtKB">
        <authorList>
            <consortium name="EnsemblPlants"/>
        </authorList>
    </citation>
    <scope>IDENTIFICATION</scope>
</reference>
<gene>
    <name evidence="11" type="primary">LOC112287925</name>
</gene>
<feature type="transmembrane region" description="Helical" evidence="9">
    <location>
        <begin position="393"/>
        <end position="414"/>
    </location>
</feature>
<dbReference type="InterPro" id="IPR027417">
    <property type="entry name" value="P-loop_NTPase"/>
</dbReference>
<dbReference type="GO" id="GO:0005524">
    <property type="term" value="F:ATP binding"/>
    <property type="evidence" value="ECO:0007669"/>
    <property type="project" value="UniProtKB-KW"/>
</dbReference>
<feature type="transmembrane region" description="Helical" evidence="9">
    <location>
        <begin position="628"/>
        <end position="646"/>
    </location>
</feature>
<dbReference type="Pfam" id="PF00005">
    <property type="entry name" value="ABC_tran"/>
    <property type="match status" value="1"/>
</dbReference>
<feature type="transmembrane region" description="Helical" evidence="9">
    <location>
        <begin position="426"/>
        <end position="447"/>
    </location>
</feature>
<proteinExistence type="inferred from homology"/>
<dbReference type="Gene3D" id="3.40.50.300">
    <property type="entry name" value="P-loop containing nucleotide triphosphate hydrolases"/>
    <property type="match status" value="1"/>
</dbReference>
<keyword evidence="12" id="KW-1185">Reference proteome</keyword>
<accession>A0A7I4A1Y8</accession>
<sequence>MEVSLDVSSPPDGVCERAPPSSLRAHVVWTDLCVNVQGKGGKPSRSILVGATGYVEPGSILAIMGPSGSGKSTLLDALAGRLAPNTVQTGDILLNGQSKTSLSYGVAVHNHFQAYVTQEDVLIGTLTVFESIMYSASLRLPGNITKTEKRAIVDRTIREMGLWDSQNSYVGNFFLRGLSGGEKRRLSIALQILTRPPLLLLDEPTSGLDSAAAYFVVSTLKNLAKEGCTVVSSIHQPSSEVFALFDNLTLLSNGHTIYFGETANASEFFAASNHPCPPLRNPSDHYLQIINADFDQVKHALKNLRVDDVESTDPLLLKTRKNTEEVVKTLSAAYQKSDYSIATRSKITHILSQFQNGKAGLIGGSGSHANFIQQCVTLTQRSFVNMTRDPGYYWLRVAMYTMVGLCLGTIFWKVGFKYSSILGRTGVLFFVAAFLTFMSIGGFPSFVEDMKVFYHERLSGHYGVGAFVVGNTLASLPYLFLIALTSGTLTYFLVRLHSGFGHYAYFILMLFAALTCVESLMMAVSSVVGRNFLAGIVIGAGIQAIYMLVAGYFRLLADVPKPVWRYPISYIAFHTYAIQGLFKNDFPGLTFQNFLGMDGKPIGPDLSGEYVLEQIYGIKNNRGKWGDFGIIIAMIVAYRILFFVFIKLSENLGPRLKAMAKEYFANKPSEHPADSGNFNKNS</sequence>
<dbReference type="PANTHER" id="PTHR48042:SF11">
    <property type="entry name" value="ABC TRANSPORTER G FAMILY MEMBER 11"/>
    <property type="match status" value="1"/>
</dbReference>
<organism evidence="11 12">
    <name type="scientific">Physcomitrium patens</name>
    <name type="common">Spreading-leaved earth moss</name>
    <name type="synonym">Physcomitrella patens</name>
    <dbReference type="NCBI Taxonomy" id="3218"/>
    <lineage>
        <taxon>Eukaryota</taxon>
        <taxon>Viridiplantae</taxon>
        <taxon>Streptophyta</taxon>
        <taxon>Embryophyta</taxon>
        <taxon>Bryophyta</taxon>
        <taxon>Bryophytina</taxon>
        <taxon>Bryopsida</taxon>
        <taxon>Funariidae</taxon>
        <taxon>Funariales</taxon>
        <taxon>Funariaceae</taxon>
        <taxon>Physcomitrium</taxon>
    </lineage>
</organism>
<dbReference type="GO" id="GO:0022857">
    <property type="term" value="F:transmembrane transporter activity"/>
    <property type="evidence" value="ECO:0000318"/>
    <property type="project" value="GO_Central"/>
</dbReference>
<evidence type="ECO:0000256" key="9">
    <source>
        <dbReference type="SAM" id="Phobius"/>
    </source>
</evidence>
<dbReference type="GO" id="GO:0016887">
    <property type="term" value="F:ATP hydrolysis activity"/>
    <property type="evidence" value="ECO:0007669"/>
    <property type="project" value="InterPro"/>
</dbReference>
<dbReference type="InParanoid" id="A0A7I4A1Y8"/>
<dbReference type="PROSITE" id="PS50893">
    <property type="entry name" value="ABC_TRANSPORTER_2"/>
    <property type="match status" value="1"/>
</dbReference>
<reference evidence="11 12" key="1">
    <citation type="journal article" date="2008" name="Science">
        <title>The Physcomitrella genome reveals evolutionary insights into the conquest of land by plants.</title>
        <authorList>
            <person name="Rensing S."/>
            <person name="Lang D."/>
            <person name="Zimmer A."/>
            <person name="Terry A."/>
            <person name="Salamov A."/>
            <person name="Shapiro H."/>
            <person name="Nishiyama T."/>
            <person name="Perroud P.-F."/>
            <person name="Lindquist E."/>
            <person name="Kamisugi Y."/>
            <person name="Tanahashi T."/>
            <person name="Sakakibara K."/>
            <person name="Fujita T."/>
            <person name="Oishi K."/>
            <person name="Shin-I T."/>
            <person name="Kuroki Y."/>
            <person name="Toyoda A."/>
            <person name="Suzuki Y."/>
            <person name="Hashimoto A."/>
            <person name="Yamaguchi K."/>
            <person name="Sugano A."/>
            <person name="Kohara Y."/>
            <person name="Fujiyama A."/>
            <person name="Anterola A."/>
            <person name="Aoki S."/>
            <person name="Ashton N."/>
            <person name="Barbazuk W.B."/>
            <person name="Barker E."/>
            <person name="Bennetzen J."/>
            <person name="Bezanilla M."/>
            <person name="Blankenship R."/>
            <person name="Cho S.H."/>
            <person name="Dutcher S."/>
            <person name="Estelle M."/>
            <person name="Fawcett J.A."/>
            <person name="Gundlach H."/>
            <person name="Hanada K."/>
            <person name="Heyl A."/>
            <person name="Hicks K.A."/>
            <person name="Hugh J."/>
            <person name="Lohr M."/>
            <person name="Mayer K."/>
            <person name="Melkozernov A."/>
            <person name="Murata T."/>
            <person name="Nelson D."/>
            <person name="Pils B."/>
            <person name="Prigge M."/>
            <person name="Reiss B."/>
            <person name="Renner T."/>
            <person name="Rombauts S."/>
            <person name="Rushton P."/>
            <person name="Sanderfoot A."/>
            <person name="Schween G."/>
            <person name="Shiu S.-H."/>
            <person name="Stueber K."/>
            <person name="Theodoulou F.L."/>
            <person name="Tu H."/>
            <person name="Van de Peer Y."/>
            <person name="Verrier P.J."/>
            <person name="Waters E."/>
            <person name="Wood A."/>
            <person name="Yang L."/>
            <person name="Cove D."/>
            <person name="Cuming A."/>
            <person name="Hasebe M."/>
            <person name="Lucas S."/>
            <person name="Mishler D.B."/>
            <person name="Reski R."/>
            <person name="Grigoriev I."/>
            <person name="Quatrano R.S."/>
            <person name="Boore J.L."/>
        </authorList>
    </citation>
    <scope>NUCLEOTIDE SEQUENCE [LARGE SCALE GENOMIC DNA]</scope>
    <source>
        <strain evidence="11 12">cv. Gransden 2004</strain>
    </source>
</reference>
<dbReference type="Proteomes" id="UP000006727">
    <property type="component" value="Chromosome 10"/>
</dbReference>
<dbReference type="InterPro" id="IPR052215">
    <property type="entry name" value="Plant_ABCG"/>
</dbReference>
<evidence type="ECO:0000313" key="11">
    <source>
        <dbReference type="EnsemblPlants" id="Pp3c10_25760V3.3"/>
    </source>
</evidence>
<evidence type="ECO:0000256" key="2">
    <source>
        <dbReference type="ARBA" id="ARBA00005814"/>
    </source>
</evidence>
<comment type="subcellular location">
    <subcellularLocation>
        <location evidence="1">Membrane</location>
        <topology evidence="1">Multi-pass membrane protein</topology>
    </subcellularLocation>
</comment>
<dbReference type="InterPro" id="IPR003439">
    <property type="entry name" value="ABC_transporter-like_ATP-bd"/>
</dbReference>
<dbReference type="AlphaFoldDB" id="A0A7I4A1Y8"/>
<dbReference type="RefSeq" id="XP_024387335.1">
    <property type="nucleotide sequence ID" value="XM_024531567.2"/>
</dbReference>
<protein>
    <recommendedName>
        <fullName evidence="10">ABC transporter domain-containing protein</fullName>
    </recommendedName>
</protein>
<dbReference type="KEGG" id="ppp:112287925"/>
<evidence type="ECO:0000256" key="8">
    <source>
        <dbReference type="ARBA" id="ARBA00023136"/>
    </source>
</evidence>
<dbReference type="PANTHER" id="PTHR48042">
    <property type="entry name" value="ABC TRANSPORTER G FAMILY MEMBER 11"/>
    <property type="match status" value="1"/>
</dbReference>
<dbReference type="GO" id="GO:0140359">
    <property type="term" value="F:ABC-type transporter activity"/>
    <property type="evidence" value="ECO:0007669"/>
    <property type="project" value="InterPro"/>
</dbReference>
<evidence type="ECO:0000313" key="12">
    <source>
        <dbReference type="Proteomes" id="UP000006727"/>
    </source>
</evidence>
<dbReference type="InterPro" id="IPR003593">
    <property type="entry name" value="AAA+_ATPase"/>
</dbReference>
<evidence type="ECO:0000256" key="6">
    <source>
        <dbReference type="ARBA" id="ARBA00022840"/>
    </source>
</evidence>